<evidence type="ECO:0008006" key="3">
    <source>
        <dbReference type="Google" id="ProtNLM"/>
    </source>
</evidence>
<feature type="non-terminal residue" evidence="1">
    <location>
        <position position="136"/>
    </location>
</feature>
<dbReference type="PANTHER" id="PTHR46707">
    <property type="entry name" value="PROTEIN CBG07468"/>
    <property type="match status" value="1"/>
</dbReference>
<gene>
    <name evidence="1" type="ORF">PFISCL1PPCAC_28201</name>
</gene>
<name>A0AAV5WYF1_9BILA</name>
<sequence>YCPKSCGNSGCGPATTAPVAATKAPFVENANCKKWATNVNINFCGSAAIKDDQKSQICKTTCAAEIAKADDCALYTASATSIERFMPVKRTVNPGTLVVTNLRAATTITSAYVGPTCSLKLWNVDNAVPGTTAVIE</sequence>
<protein>
    <recommendedName>
        <fullName evidence="3">ShKT domain-containing protein</fullName>
    </recommendedName>
</protein>
<feature type="non-terminal residue" evidence="1">
    <location>
        <position position="1"/>
    </location>
</feature>
<dbReference type="EMBL" id="BTSY01000007">
    <property type="protein sequence ID" value="GMT36904.1"/>
    <property type="molecule type" value="Genomic_DNA"/>
</dbReference>
<comment type="caution">
    <text evidence="1">The sequence shown here is derived from an EMBL/GenBank/DDBJ whole genome shotgun (WGS) entry which is preliminary data.</text>
</comment>
<evidence type="ECO:0000313" key="2">
    <source>
        <dbReference type="Proteomes" id="UP001432322"/>
    </source>
</evidence>
<evidence type="ECO:0000313" key="1">
    <source>
        <dbReference type="EMBL" id="GMT36904.1"/>
    </source>
</evidence>
<dbReference type="PANTHER" id="PTHR46707:SF1">
    <property type="entry name" value="COEXPRESSED WITH POLYCYSTINS-RELATED"/>
    <property type="match status" value="1"/>
</dbReference>
<accession>A0AAV5WYF1</accession>
<dbReference type="Proteomes" id="UP001432322">
    <property type="component" value="Unassembled WGS sequence"/>
</dbReference>
<dbReference type="AlphaFoldDB" id="A0AAV5WYF1"/>
<reference evidence="1" key="1">
    <citation type="submission" date="2023-10" db="EMBL/GenBank/DDBJ databases">
        <title>Genome assembly of Pristionchus species.</title>
        <authorList>
            <person name="Yoshida K."/>
            <person name="Sommer R.J."/>
        </authorList>
    </citation>
    <scope>NUCLEOTIDE SEQUENCE</scope>
    <source>
        <strain evidence="1">RS5133</strain>
    </source>
</reference>
<keyword evidence="2" id="KW-1185">Reference proteome</keyword>
<proteinExistence type="predicted"/>
<organism evidence="1 2">
    <name type="scientific">Pristionchus fissidentatus</name>
    <dbReference type="NCBI Taxonomy" id="1538716"/>
    <lineage>
        <taxon>Eukaryota</taxon>
        <taxon>Metazoa</taxon>
        <taxon>Ecdysozoa</taxon>
        <taxon>Nematoda</taxon>
        <taxon>Chromadorea</taxon>
        <taxon>Rhabditida</taxon>
        <taxon>Rhabditina</taxon>
        <taxon>Diplogasteromorpha</taxon>
        <taxon>Diplogasteroidea</taxon>
        <taxon>Neodiplogasteridae</taxon>
        <taxon>Pristionchus</taxon>
    </lineage>
</organism>